<feature type="non-terminal residue" evidence="1">
    <location>
        <position position="276"/>
    </location>
</feature>
<keyword evidence="2" id="KW-1185">Reference proteome</keyword>
<proteinExistence type="predicted"/>
<organism evidence="1 2">
    <name type="scientific">Pristionchus entomophagus</name>
    <dbReference type="NCBI Taxonomy" id="358040"/>
    <lineage>
        <taxon>Eukaryota</taxon>
        <taxon>Metazoa</taxon>
        <taxon>Ecdysozoa</taxon>
        <taxon>Nematoda</taxon>
        <taxon>Chromadorea</taxon>
        <taxon>Rhabditida</taxon>
        <taxon>Rhabditina</taxon>
        <taxon>Diplogasteromorpha</taxon>
        <taxon>Diplogasteroidea</taxon>
        <taxon>Neodiplogasteridae</taxon>
        <taxon>Pristionchus</taxon>
    </lineage>
</organism>
<protein>
    <submittedName>
        <fullName evidence="1">Uncharacterized protein</fullName>
    </submittedName>
</protein>
<comment type="caution">
    <text evidence="1">The sequence shown here is derived from an EMBL/GenBank/DDBJ whole genome shotgun (WGS) entry which is preliminary data.</text>
</comment>
<dbReference type="AlphaFoldDB" id="A0AAV5S6Q9"/>
<name>A0AAV5S6Q9_9BILA</name>
<evidence type="ECO:0000313" key="2">
    <source>
        <dbReference type="Proteomes" id="UP001432027"/>
    </source>
</evidence>
<dbReference type="EMBL" id="BTSX01000001">
    <property type="protein sequence ID" value="GMS77869.1"/>
    <property type="molecule type" value="Genomic_DNA"/>
</dbReference>
<accession>A0AAV5S6Q9</accession>
<gene>
    <name evidence="1" type="ORF">PENTCL1PPCAC_44</name>
</gene>
<dbReference type="Proteomes" id="UP001432027">
    <property type="component" value="Unassembled WGS sequence"/>
</dbReference>
<sequence>LIPQPNKLQISLTIFLGECNGSGDGQTEHRQGRHAAKSSEDLILPLPSLHDFRVRNASEGYHRVERNPRLRKPSVQCEIQLLPEFVAGVIDEVTELLVVVHGEVVDGVCVVDTSGGVEGDCLVNVIFCLVESVFEYEAVLESTIHSLSVEGHHSMGSVPCKHDAPAEVMGGALERHQRLDPDLGETSDQRFRCDELERIREVFLEEGDLLLLVAQLFLEDVEWAEKSDGERLVPVRQCDESEYSSWPEVEHVGLESELSIFGKNGQLDVAMLYVFL</sequence>
<feature type="non-terminal residue" evidence="1">
    <location>
        <position position="1"/>
    </location>
</feature>
<evidence type="ECO:0000313" key="1">
    <source>
        <dbReference type="EMBL" id="GMS77869.1"/>
    </source>
</evidence>
<reference evidence="1" key="1">
    <citation type="submission" date="2023-10" db="EMBL/GenBank/DDBJ databases">
        <title>Genome assembly of Pristionchus species.</title>
        <authorList>
            <person name="Yoshida K."/>
            <person name="Sommer R.J."/>
        </authorList>
    </citation>
    <scope>NUCLEOTIDE SEQUENCE</scope>
    <source>
        <strain evidence="1">RS0144</strain>
    </source>
</reference>